<dbReference type="Proteomes" id="UP000274661">
    <property type="component" value="Unassembled WGS sequence"/>
</dbReference>
<protein>
    <recommendedName>
        <fullName evidence="4">Glycerophosphoryl diester phosphodiesterase membrane domain-containing protein</fullName>
    </recommendedName>
</protein>
<feature type="transmembrane region" description="Helical" evidence="1">
    <location>
        <begin position="177"/>
        <end position="201"/>
    </location>
</feature>
<keyword evidence="3" id="KW-1185">Reference proteome</keyword>
<proteinExistence type="predicted"/>
<dbReference type="EMBL" id="RWJF01000001">
    <property type="protein sequence ID" value="RST30623.1"/>
    <property type="molecule type" value="Genomic_DNA"/>
</dbReference>
<keyword evidence="1" id="KW-1133">Transmembrane helix</keyword>
<comment type="caution">
    <text evidence="2">The sequence shown here is derived from an EMBL/GenBank/DDBJ whole genome shotgun (WGS) entry which is preliminary data.</text>
</comment>
<feature type="transmembrane region" description="Helical" evidence="1">
    <location>
        <begin position="123"/>
        <end position="156"/>
    </location>
</feature>
<accession>A0A429V9F8</accession>
<dbReference type="RefSeq" id="WP_126718457.1">
    <property type="nucleotide sequence ID" value="NZ_RWJF01000001.1"/>
</dbReference>
<name>A0A429V9F8_9SPHN</name>
<feature type="transmembrane region" description="Helical" evidence="1">
    <location>
        <begin position="30"/>
        <end position="52"/>
    </location>
</feature>
<keyword evidence="1" id="KW-0812">Transmembrane</keyword>
<evidence type="ECO:0008006" key="4">
    <source>
        <dbReference type="Google" id="ProtNLM"/>
    </source>
</evidence>
<evidence type="ECO:0000313" key="3">
    <source>
        <dbReference type="Proteomes" id="UP000274661"/>
    </source>
</evidence>
<organism evidence="2 3">
    <name type="scientific">Sphingomonas ginkgonis</name>
    <dbReference type="NCBI Taxonomy" id="2315330"/>
    <lineage>
        <taxon>Bacteria</taxon>
        <taxon>Pseudomonadati</taxon>
        <taxon>Pseudomonadota</taxon>
        <taxon>Alphaproteobacteria</taxon>
        <taxon>Sphingomonadales</taxon>
        <taxon>Sphingomonadaceae</taxon>
        <taxon>Sphingomonas</taxon>
    </lineage>
</organism>
<feature type="transmembrane region" description="Helical" evidence="1">
    <location>
        <begin position="64"/>
        <end position="84"/>
    </location>
</feature>
<evidence type="ECO:0000256" key="1">
    <source>
        <dbReference type="SAM" id="Phobius"/>
    </source>
</evidence>
<reference evidence="2 3" key="1">
    <citation type="submission" date="2018-12" db="EMBL/GenBank/DDBJ databases">
        <title>Sphingomonas sp. HMF7854 Genome sequencing and assembly.</title>
        <authorList>
            <person name="Cha I."/>
            <person name="Kang H."/>
            <person name="Kim H."/>
            <person name="Kang J."/>
            <person name="Joh K."/>
        </authorList>
    </citation>
    <scope>NUCLEOTIDE SEQUENCE [LARGE SCALE GENOMIC DNA]</scope>
    <source>
        <strain evidence="2 3">HMF7854</strain>
    </source>
</reference>
<keyword evidence="1" id="KW-0472">Membrane</keyword>
<evidence type="ECO:0000313" key="2">
    <source>
        <dbReference type="EMBL" id="RST30623.1"/>
    </source>
</evidence>
<feature type="transmembrane region" description="Helical" evidence="1">
    <location>
        <begin position="213"/>
        <end position="233"/>
    </location>
</feature>
<sequence length="261" mass="27771">MATAYQAVSGEVSIGRVFSRAFGFIGRNPALALVTAFLFSALPVGLGQLLNFGAIQPGLSRPMAAGLGTLQLLSFLLIAVFNALSQATMTRALVVEHEGRGPSLGESLSAGLRYALPVVGFTILWYIGIFLGTLLLIVPGLILLTMWAVAVSALVEERTGVIGAFGRSRELTKGSRWKVFGLLAAILVVFYLSLALVGFAARLTGSPGQFTQRLPLLMFVWSVVSTGIFNLLWSTIQPSLFIELRDAREGGGAGELHQVFA</sequence>
<dbReference type="OrthoDB" id="7472950at2"/>
<gene>
    <name evidence="2" type="ORF">HMF7854_07075</name>
</gene>
<dbReference type="AlphaFoldDB" id="A0A429V9F8"/>